<dbReference type="RefSeq" id="WP_058262817.1">
    <property type="nucleotide sequence ID" value="NZ_CP051181.1"/>
</dbReference>
<dbReference type="AlphaFoldDB" id="A0A0P1G229"/>
<dbReference type="Proteomes" id="UP000051587">
    <property type="component" value="Unassembled WGS sequence"/>
</dbReference>
<name>A0A0P1G229_THAGE</name>
<accession>A0A0P1G229</accession>
<evidence type="ECO:0000313" key="2">
    <source>
        <dbReference type="EMBL" id="CUH65817.1"/>
    </source>
</evidence>
<keyword evidence="1" id="KW-0472">Membrane</keyword>
<evidence type="ECO:0000256" key="1">
    <source>
        <dbReference type="SAM" id="Phobius"/>
    </source>
</evidence>
<keyword evidence="1" id="KW-1133">Transmembrane helix</keyword>
<proteinExistence type="predicted"/>
<keyword evidence="1" id="KW-0812">Transmembrane</keyword>
<evidence type="ECO:0000313" key="3">
    <source>
        <dbReference type="Proteomes" id="UP000051587"/>
    </source>
</evidence>
<reference evidence="2 3" key="1">
    <citation type="submission" date="2015-09" db="EMBL/GenBank/DDBJ databases">
        <authorList>
            <consortium name="Swine Surveillance"/>
        </authorList>
    </citation>
    <scope>NUCLEOTIDE SEQUENCE [LARGE SCALE GENOMIC DNA]</scope>
    <source>
        <strain evidence="2 3">CECT 4357</strain>
    </source>
</reference>
<dbReference type="OrthoDB" id="7875801at2"/>
<sequence length="74" mass="7826">MDSDLVLVVGVTVLGLSIPSIVSNWSDGVIPRVPVLSLLLGVALTVYAYVLKADGVDLADIPMAYVRVVGRFLN</sequence>
<feature type="transmembrane region" description="Helical" evidence="1">
    <location>
        <begin position="34"/>
        <end position="51"/>
    </location>
</feature>
<organism evidence="2 3">
    <name type="scientific">Thalassovita gelatinovora</name>
    <name type="common">Thalassobius gelatinovorus</name>
    <dbReference type="NCBI Taxonomy" id="53501"/>
    <lineage>
        <taxon>Bacteria</taxon>
        <taxon>Pseudomonadati</taxon>
        <taxon>Pseudomonadota</taxon>
        <taxon>Alphaproteobacteria</taxon>
        <taxon>Rhodobacterales</taxon>
        <taxon>Roseobacteraceae</taxon>
        <taxon>Thalassovita</taxon>
    </lineage>
</organism>
<protein>
    <submittedName>
        <fullName evidence="2">Uncharacterized protein</fullName>
    </submittedName>
</protein>
<keyword evidence="3" id="KW-1185">Reference proteome</keyword>
<gene>
    <name evidence="2" type="ORF">TG4357_02073</name>
</gene>
<dbReference type="STRING" id="53501.SAMN04488043_10823"/>
<dbReference type="EMBL" id="CYSA01000019">
    <property type="protein sequence ID" value="CUH65817.1"/>
    <property type="molecule type" value="Genomic_DNA"/>
</dbReference>